<evidence type="ECO:0000256" key="7">
    <source>
        <dbReference type="PIRSR" id="PIRSR602187-50"/>
    </source>
</evidence>
<dbReference type="InterPro" id="IPR015867">
    <property type="entry name" value="N-reg_PII/ATP_PRibTrfase_C"/>
</dbReference>
<evidence type="ECO:0000256" key="6">
    <source>
        <dbReference type="PIRSR" id="PIRSR039144-50"/>
    </source>
</evidence>
<dbReference type="EMBL" id="RCDA01000003">
    <property type="protein sequence ID" value="RLK48191.1"/>
    <property type="molecule type" value="Genomic_DNA"/>
</dbReference>
<dbReference type="PIRSF" id="PIRSF039144">
    <property type="entry name" value="GlnB"/>
    <property type="match status" value="1"/>
</dbReference>
<dbReference type="PROSITE" id="PS00638">
    <property type="entry name" value="PII_GLNB_CTER"/>
    <property type="match status" value="1"/>
</dbReference>
<dbReference type="RefSeq" id="WP_121442598.1">
    <property type="nucleotide sequence ID" value="NZ_RCDA01000003.1"/>
</dbReference>
<dbReference type="Gene3D" id="3.30.70.120">
    <property type="match status" value="1"/>
</dbReference>
<dbReference type="Proteomes" id="UP000275461">
    <property type="component" value="Unassembled WGS sequence"/>
</dbReference>
<dbReference type="SMART" id="SM00938">
    <property type="entry name" value="P-II"/>
    <property type="match status" value="1"/>
</dbReference>
<sequence length="112" mass="12547">MKKVEAIIKPFKLDDVREALSEIGITGMTVTEVKGFGRQKGHTELYRGAEYVVDFLPKMRLEVVIADDQVDRCLEVITKAAHTGKIGDGKIFVSDVERVIRIRTGEEDENAI</sequence>
<dbReference type="Pfam" id="PF00543">
    <property type="entry name" value="P-II"/>
    <property type="match status" value="1"/>
</dbReference>
<dbReference type="InterPro" id="IPR017918">
    <property type="entry name" value="N-reg_PII_CS"/>
</dbReference>
<keyword evidence="2 7" id="KW-0597">Phosphoprotein</keyword>
<evidence type="ECO:0000256" key="5">
    <source>
        <dbReference type="ARBA" id="ARBA00023163"/>
    </source>
</evidence>
<dbReference type="AlphaFoldDB" id="A0A498C7H8"/>
<feature type="modified residue" description="O-UMP-tyrosine" evidence="6">
    <location>
        <position position="51"/>
    </location>
</feature>
<proteinExistence type="inferred from homology"/>
<evidence type="ECO:0000313" key="10">
    <source>
        <dbReference type="Proteomes" id="UP000275461"/>
    </source>
</evidence>
<protein>
    <submittedName>
        <fullName evidence="9">Nitrogen regulatory protein P-II family</fullName>
    </submittedName>
</protein>
<keyword evidence="4" id="KW-0805">Transcription regulation</keyword>
<name>A0A498C7H8_9GAMM</name>
<dbReference type="PROSITE" id="PS51343">
    <property type="entry name" value="PII_GLNB_DOM"/>
    <property type="match status" value="1"/>
</dbReference>
<dbReference type="PRINTS" id="PR00340">
    <property type="entry name" value="PIIGLNB"/>
</dbReference>
<dbReference type="GO" id="GO:0005524">
    <property type="term" value="F:ATP binding"/>
    <property type="evidence" value="ECO:0007669"/>
    <property type="project" value="TreeGrafter"/>
</dbReference>
<dbReference type="GO" id="GO:0030234">
    <property type="term" value="F:enzyme regulator activity"/>
    <property type="evidence" value="ECO:0007669"/>
    <property type="project" value="InterPro"/>
</dbReference>
<evidence type="ECO:0000313" key="9">
    <source>
        <dbReference type="EMBL" id="RLK48191.1"/>
    </source>
</evidence>
<dbReference type="InterPro" id="IPR002332">
    <property type="entry name" value="N-reg_PII_urydylation_site"/>
</dbReference>
<dbReference type="SUPFAM" id="SSF54913">
    <property type="entry name" value="GlnB-like"/>
    <property type="match status" value="1"/>
</dbReference>
<dbReference type="InterPro" id="IPR011322">
    <property type="entry name" value="N-reg_PII-like_a/b"/>
</dbReference>
<organism evidence="9 10">
    <name type="scientific">Alkalispirillum mobile</name>
    <dbReference type="NCBI Taxonomy" id="85925"/>
    <lineage>
        <taxon>Bacteria</taxon>
        <taxon>Pseudomonadati</taxon>
        <taxon>Pseudomonadota</taxon>
        <taxon>Gammaproteobacteria</taxon>
        <taxon>Chromatiales</taxon>
        <taxon>Ectothiorhodospiraceae</taxon>
        <taxon>Alkalispirillum</taxon>
    </lineage>
</organism>
<evidence type="ECO:0000256" key="1">
    <source>
        <dbReference type="ARBA" id="ARBA00011233"/>
    </source>
</evidence>
<dbReference type="PANTHER" id="PTHR30115">
    <property type="entry name" value="NITROGEN REGULATORY PROTEIN P-II"/>
    <property type="match status" value="1"/>
</dbReference>
<keyword evidence="10" id="KW-1185">Reference proteome</keyword>
<dbReference type="GO" id="GO:0006808">
    <property type="term" value="P:regulation of nitrogen utilization"/>
    <property type="evidence" value="ECO:0007669"/>
    <property type="project" value="InterPro"/>
</dbReference>
<dbReference type="NCBIfam" id="NF008111">
    <property type="entry name" value="PRK10858.1"/>
    <property type="match status" value="1"/>
</dbReference>
<evidence type="ECO:0000256" key="2">
    <source>
        <dbReference type="ARBA" id="ARBA00022553"/>
    </source>
</evidence>
<evidence type="ECO:0000256" key="3">
    <source>
        <dbReference type="ARBA" id="ARBA00022741"/>
    </source>
</evidence>
<comment type="caution">
    <text evidence="9">The sequence shown here is derived from an EMBL/GenBank/DDBJ whole genome shotgun (WGS) entry which is preliminary data.</text>
</comment>
<keyword evidence="5" id="KW-0804">Transcription</keyword>
<dbReference type="NCBIfam" id="NF007946">
    <property type="entry name" value="PRK10665.1"/>
    <property type="match status" value="1"/>
</dbReference>
<dbReference type="PROSITE" id="PS00496">
    <property type="entry name" value="PII_GLNB_UMP"/>
    <property type="match status" value="1"/>
</dbReference>
<dbReference type="InterPro" id="IPR002187">
    <property type="entry name" value="N-reg_PII"/>
</dbReference>
<evidence type="ECO:0000256" key="8">
    <source>
        <dbReference type="RuleBase" id="RU003936"/>
    </source>
</evidence>
<accession>A0A498C7H8</accession>
<dbReference type="FunFam" id="3.30.70.120:FF:000001">
    <property type="entry name" value="Nitrogen regulatory protein P-II"/>
    <property type="match status" value="1"/>
</dbReference>
<dbReference type="GO" id="GO:0005829">
    <property type="term" value="C:cytosol"/>
    <property type="evidence" value="ECO:0007669"/>
    <property type="project" value="TreeGrafter"/>
</dbReference>
<dbReference type="PANTHER" id="PTHR30115:SF11">
    <property type="entry name" value="NITROGEN REGULATORY PROTEIN P-II HOMOLOG"/>
    <property type="match status" value="1"/>
</dbReference>
<evidence type="ECO:0000256" key="4">
    <source>
        <dbReference type="ARBA" id="ARBA00023015"/>
    </source>
</evidence>
<gene>
    <name evidence="9" type="ORF">DFR31_2068</name>
</gene>
<dbReference type="OrthoDB" id="9802729at2"/>
<keyword evidence="3" id="KW-0547">Nucleotide-binding</keyword>
<comment type="similarity">
    <text evidence="8">Belongs to the P(II) protein family.</text>
</comment>
<comment type="subunit">
    <text evidence="1">Homotrimer.</text>
</comment>
<reference evidence="9 10" key="1">
    <citation type="submission" date="2018-10" db="EMBL/GenBank/DDBJ databases">
        <title>Genomic Encyclopedia of Type Strains, Phase IV (KMG-IV): sequencing the most valuable type-strain genomes for metagenomic binning, comparative biology and taxonomic classification.</title>
        <authorList>
            <person name="Goeker M."/>
        </authorList>
    </citation>
    <scope>NUCLEOTIDE SEQUENCE [LARGE SCALE GENOMIC DNA]</scope>
    <source>
        <strain evidence="9 10">DSM 12769</strain>
    </source>
</reference>